<reference evidence="2 3" key="1">
    <citation type="submission" date="2023-10" db="EMBL/GenBank/DDBJ databases">
        <title>Psychrosphaera aquimaarina strain SW33 isolated from seawater.</title>
        <authorList>
            <person name="Bayburt H."/>
            <person name="Kim J.M."/>
            <person name="Choi B.J."/>
            <person name="Jeon C.O."/>
        </authorList>
    </citation>
    <scope>NUCLEOTIDE SEQUENCE [LARGE SCALE GENOMIC DNA]</scope>
    <source>
        <strain evidence="2 3">KCTC 52743</strain>
    </source>
</reference>
<protein>
    <submittedName>
        <fullName evidence="2">Uncharacterized protein</fullName>
    </submittedName>
</protein>
<organism evidence="2 3">
    <name type="scientific">Psychrosphaera aquimarina</name>
    <dbReference type="NCBI Taxonomy" id="2044854"/>
    <lineage>
        <taxon>Bacteria</taxon>
        <taxon>Pseudomonadati</taxon>
        <taxon>Pseudomonadota</taxon>
        <taxon>Gammaproteobacteria</taxon>
        <taxon>Alteromonadales</taxon>
        <taxon>Pseudoalteromonadaceae</taxon>
        <taxon>Psychrosphaera</taxon>
    </lineage>
</organism>
<accession>A0ABU3QZQ1</accession>
<keyword evidence="1" id="KW-0732">Signal</keyword>
<evidence type="ECO:0000313" key="3">
    <source>
        <dbReference type="Proteomes" id="UP001257914"/>
    </source>
</evidence>
<dbReference type="Proteomes" id="UP001257914">
    <property type="component" value="Unassembled WGS sequence"/>
</dbReference>
<dbReference type="RefSeq" id="WP_315946559.1">
    <property type="nucleotide sequence ID" value="NZ_JAWCUA010000007.1"/>
</dbReference>
<evidence type="ECO:0000256" key="1">
    <source>
        <dbReference type="SAM" id="SignalP"/>
    </source>
</evidence>
<proteinExistence type="predicted"/>
<feature type="chain" id="PRO_5046118273" evidence="1">
    <location>
        <begin position="22"/>
        <end position="518"/>
    </location>
</feature>
<dbReference type="EMBL" id="JAWCUA010000007">
    <property type="protein sequence ID" value="MDU0112894.1"/>
    <property type="molecule type" value="Genomic_DNA"/>
</dbReference>
<name>A0ABU3QZQ1_9GAMM</name>
<comment type="caution">
    <text evidence="2">The sequence shown here is derived from an EMBL/GenBank/DDBJ whole genome shotgun (WGS) entry which is preliminary data.</text>
</comment>
<evidence type="ECO:0000313" key="2">
    <source>
        <dbReference type="EMBL" id="MDU0112894.1"/>
    </source>
</evidence>
<sequence>MRLSQKYLIPFISITSLSALAADPVPNVFTAGTPAKAAEVNANFQHLVTATTVNEEALAALDAKIAEMEDSEVPLSPLSQLKDGEIELAVDCTNNPSDLLEKYQANAYFTNVNFSITGECYGDIRFIKGNPDDDEDNDRRIQLASQSVHLYAADAEQRASIIPNPDTQQVRLDNGLGGGLYISNLDIKAGTNDIFNAIGFYRGGHGSVNNTVITGVGSSDNTYIAAIVAQEGAQVYINGVTANEFDTGVFARNNATIRFTGAPSTFNVGGPWALDLNGATTVNQQADLTLNSTDGNALKIGKGVSWEAWEWQDHTPKITTQGNVSLEGGGFLQAGDMEIAGYFYMDQSVSRVFGDMTFSDVSSMTVTNNSSATFNNLVTEHLHIDQGAQVLVKGGTVSEAFANYNSSLKVESTTLNLISGYAASTVWMSSSTLTSSSEDSSQIKHNSTLTVENSTISNTVEIHSSKSEVSGDTFVGNTSSFNCSGMSSLEISVNDVSNNSNCGTPTIWQEILDAHLNR</sequence>
<keyword evidence="3" id="KW-1185">Reference proteome</keyword>
<feature type="signal peptide" evidence="1">
    <location>
        <begin position="1"/>
        <end position="21"/>
    </location>
</feature>
<gene>
    <name evidence="2" type="ORF">RT723_07755</name>
</gene>